<dbReference type="GO" id="GO:0022857">
    <property type="term" value="F:transmembrane transporter activity"/>
    <property type="evidence" value="ECO:0007669"/>
    <property type="project" value="TreeGrafter"/>
</dbReference>
<feature type="transmembrane region" description="Helical" evidence="6">
    <location>
        <begin position="272"/>
        <end position="296"/>
    </location>
</feature>
<feature type="transmembrane region" description="Helical" evidence="6">
    <location>
        <begin position="372"/>
        <end position="396"/>
    </location>
</feature>
<dbReference type="InterPro" id="IPR050250">
    <property type="entry name" value="Macrolide_Exporter_MacB"/>
</dbReference>
<gene>
    <name evidence="9" type="ORF">BDLFYP24_00603</name>
    <name evidence="8" type="ORF">GBB04_02025</name>
</gene>
<keyword evidence="4 6" id="KW-1133">Transmembrane helix</keyword>
<dbReference type="Proteomes" id="UP000429211">
    <property type="component" value="Unassembled WGS sequence"/>
</dbReference>
<feature type="transmembrane region" description="Helical" evidence="6">
    <location>
        <begin position="325"/>
        <end position="352"/>
    </location>
</feature>
<dbReference type="AlphaFoldDB" id="A0A6N2UVX6"/>
<dbReference type="InterPro" id="IPR003838">
    <property type="entry name" value="ABC3_permease_C"/>
</dbReference>
<sequence length="407" mass="42536">MTSVNVWSRAVLAIVRKPIRSGLIGLLMLLVFTGLVAQAGVSAALQDVADRIGGSMGIGFAVEAREDPISAKEADRFAHLDGVKKAAYETKTFAELDGAQPVVPQQGPRLDVGVAAQVSVLGSTDSSLSTEFQSGLYRLEQGKHISGDGDGVLVHRDFAQRNGLSVGSTFTLKQGDHDSTVRVSGIFSGKTQSQSPMPSDSSENLLYAGMNVASKLTGEPRIDTVRCLSASAQSLPDTIRKAKELAGTKYDVTDNSSRFSGVLQAVNTVRNLVRLILAVVCLVGVLVLGMVLVFWVRSRIHEIGVFLAIGIGKARIVGQFVIETCLMALVAALCSLGTGALLSGFVSSMLLANADDASLSSLQVDALPPAQTSLILLLGCGVIAIALVVSLASVLARSPKSILSSMS</sequence>
<evidence type="ECO:0000259" key="7">
    <source>
        <dbReference type="Pfam" id="PF02687"/>
    </source>
</evidence>
<keyword evidence="5 6" id="KW-0472">Membrane</keyword>
<dbReference type="Pfam" id="PF02687">
    <property type="entry name" value="FtsX"/>
    <property type="match status" value="1"/>
</dbReference>
<protein>
    <submittedName>
        <fullName evidence="8">ABC transporter permease</fullName>
    </submittedName>
    <submittedName>
        <fullName evidence="9">FtsX-like permease family protein</fullName>
    </submittedName>
</protein>
<reference evidence="9" key="2">
    <citation type="submission" date="2019-11" db="EMBL/GenBank/DDBJ databases">
        <authorList>
            <person name="Feng L."/>
        </authorList>
    </citation>
    <scope>NUCLEOTIDE SEQUENCE</scope>
    <source>
        <strain evidence="9">BdentiumLFYP24</strain>
    </source>
</reference>
<evidence type="ECO:0000256" key="5">
    <source>
        <dbReference type="ARBA" id="ARBA00023136"/>
    </source>
</evidence>
<proteinExistence type="predicted"/>
<evidence type="ECO:0000313" key="10">
    <source>
        <dbReference type="Proteomes" id="UP000429211"/>
    </source>
</evidence>
<dbReference type="EMBL" id="CACRSP010000015">
    <property type="protein sequence ID" value="VYT21810.1"/>
    <property type="molecule type" value="Genomic_DNA"/>
</dbReference>
<evidence type="ECO:0000256" key="3">
    <source>
        <dbReference type="ARBA" id="ARBA00022692"/>
    </source>
</evidence>
<dbReference type="EMBL" id="WDPD01000001">
    <property type="protein sequence ID" value="KAB7462572.1"/>
    <property type="molecule type" value="Genomic_DNA"/>
</dbReference>
<reference evidence="8 10" key="1">
    <citation type="journal article" date="2019" name="Nat. Med.">
        <title>A library of human gut bacterial isolates paired with longitudinal multiomics data enables mechanistic microbiome research.</title>
        <authorList>
            <person name="Poyet M."/>
            <person name="Groussin M."/>
            <person name="Gibbons S.M."/>
            <person name="Avila-Pacheco J."/>
            <person name="Jiang X."/>
            <person name="Kearney S.M."/>
            <person name="Perrotta A.R."/>
            <person name="Berdy B."/>
            <person name="Zhao S."/>
            <person name="Lieberman T.D."/>
            <person name="Swanson P.K."/>
            <person name="Smith M."/>
            <person name="Roesemann S."/>
            <person name="Alexander J.E."/>
            <person name="Rich S.A."/>
            <person name="Livny J."/>
            <person name="Vlamakis H."/>
            <person name="Clish C."/>
            <person name="Bullock K."/>
            <person name="Deik A."/>
            <person name="Scott J."/>
            <person name="Pierce K.A."/>
            <person name="Xavier R.J."/>
            <person name="Alm E.J."/>
        </authorList>
    </citation>
    <scope>NUCLEOTIDE SEQUENCE [LARGE SCALE GENOMIC DNA]</scope>
    <source>
        <strain evidence="8 10">BIOML-A2</strain>
    </source>
</reference>
<comment type="subcellular location">
    <subcellularLocation>
        <location evidence="1">Cell membrane</location>
        <topology evidence="1">Multi-pass membrane protein</topology>
    </subcellularLocation>
</comment>
<accession>A0A6N2UVX6</accession>
<evidence type="ECO:0000256" key="2">
    <source>
        <dbReference type="ARBA" id="ARBA00022475"/>
    </source>
</evidence>
<keyword evidence="2" id="KW-1003">Cell membrane</keyword>
<evidence type="ECO:0000256" key="4">
    <source>
        <dbReference type="ARBA" id="ARBA00022989"/>
    </source>
</evidence>
<keyword evidence="3 6" id="KW-0812">Transmembrane</keyword>
<dbReference type="RefSeq" id="WP_034520908.1">
    <property type="nucleotide sequence ID" value="NZ_CACRSP010000015.1"/>
</dbReference>
<evidence type="ECO:0000313" key="9">
    <source>
        <dbReference type="EMBL" id="VYT21810.1"/>
    </source>
</evidence>
<dbReference type="GO" id="GO:0005886">
    <property type="term" value="C:plasma membrane"/>
    <property type="evidence" value="ECO:0007669"/>
    <property type="project" value="UniProtKB-SubCell"/>
</dbReference>
<name>A0A6N2UVX6_9BIFI</name>
<dbReference type="PANTHER" id="PTHR30572:SF9">
    <property type="entry name" value="ABC TRANSPORTER PERMEASE PROTEIN"/>
    <property type="match status" value="1"/>
</dbReference>
<evidence type="ECO:0000256" key="6">
    <source>
        <dbReference type="SAM" id="Phobius"/>
    </source>
</evidence>
<evidence type="ECO:0000313" key="8">
    <source>
        <dbReference type="EMBL" id="KAB7462572.1"/>
    </source>
</evidence>
<feature type="domain" description="ABC3 transporter permease C-terminal" evidence="7">
    <location>
        <begin position="275"/>
        <end position="395"/>
    </location>
</feature>
<evidence type="ECO:0000256" key="1">
    <source>
        <dbReference type="ARBA" id="ARBA00004651"/>
    </source>
</evidence>
<dbReference type="PANTHER" id="PTHR30572">
    <property type="entry name" value="MEMBRANE COMPONENT OF TRANSPORTER-RELATED"/>
    <property type="match status" value="1"/>
</dbReference>
<organism evidence="9">
    <name type="scientific">Bifidobacterium dentium</name>
    <dbReference type="NCBI Taxonomy" id="1689"/>
    <lineage>
        <taxon>Bacteria</taxon>
        <taxon>Bacillati</taxon>
        <taxon>Actinomycetota</taxon>
        <taxon>Actinomycetes</taxon>
        <taxon>Bifidobacteriales</taxon>
        <taxon>Bifidobacteriaceae</taxon>
        <taxon>Bifidobacterium</taxon>
    </lineage>
</organism>